<protein>
    <submittedName>
        <fullName evidence="2">Uncharacterized protein</fullName>
    </submittedName>
</protein>
<gene>
    <name evidence="2" type="ORF">Ga0123461_0055</name>
</gene>
<keyword evidence="3" id="KW-1185">Reference proteome</keyword>
<accession>A0A2K8KUT0</accession>
<reference evidence="2 3" key="1">
    <citation type="submission" date="2016-12" db="EMBL/GenBank/DDBJ databases">
        <title>Isolation and genomic insights into novel planktonic Zetaproteobacteria from stratified waters of the Chesapeake Bay.</title>
        <authorList>
            <person name="McAllister S.M."/>
            <person name="Kato S."/>
            <person name="Chan C.S."/>
            <person name="Chiu B.K."/>
            <person name="Field E.K."/>
        </authorList>
    </citation>
    <scope>NUCLEOTIDE SEQUENCE [LARGE SCALE GENOMIC DNA]</scope>
    <source>
        <strain evidence="2 3">CP-5</strain>
    </source>
</reference>
<proteinExistence type="predicted"/>
<feature type="compositionally biased region" description="Basic and acidic residues" evidence="1">
    <location>
        <begin position="25"/>
        <end position="36"/>
    </location>
</feature>
<evidence type="ECO:0000313" key="2">
    <source>
        <dbReference type="EMBL" id="ATX78508.1"/>
    </source>
</evidence>
<dbReference type="EMBL" id="CP018799">
    <property type="protein sequence ID" value="ATX78508.1"/>
    <property type="molecule type" value="Genomic_DNA"/>
</dbReference>
<dbReference type="KEGG" id="maes:Ga0123461_0055"/>
<sequence length="36" mass="3934">MQDLTPGLHRHREAVANSGNLSNKKGPDNGAFREES</sequence>
<organism evidence="2 3">
    <name type="scientific">Mariprofundus aestuarium</name>
    <dbReference type="NCBI Taxonomy" id="1921086"/>
    <lineage>
        <taxon>Bacteria</taxon>
        <taxon>Pseudomonadati</taxon>
        <taxon>Pseudomonadota</taxon>
        <taxon>Candidatius Mariprofundia</taxon>
        <taxon>Mariprofundales</taxon>
        <taxon>Mariprofundaceae</taxon>
        <taxon>Mariprofundus</taxon>
    </lineage>
</organism>
<dbReference type="AlphaFoldDB" id="A0A2K8KUT0"/>
<evidence type="ECO:0000313" key="3">
    <source>
        <dbReference type="Proteomes" id="UP000231701"/>
    </source>
</evidence>
<feature type="region of interest" description="Disordered" evidence="1">
    <location>
        <begin position="1"/>
        <end position="36"/>
    </location>
</feature>
<dbReference type="Proteomes" id="UP000231701">
    <property type="component" value="Chromosome"/>
</dbReference>
<evidence type="ECO:0000256" key="1">
    <source>
        <dbReference type="SAM" id="MobiDB-lite"/>
    </source>
</evidence>
<name>A0A2K8KUT0_MARES</name>